<gene>
    <name evidence="1" type="ORF">O6H91_23G003400</name>
</gene>
<dbReference type="Proteomes" id="UP001162992">
    <property type="component" value="Chromosome 23"/>
</dbReference>
<organism evidence="1 2">
    <name type="scientific">Diphasiastrum complanatum</name>
    <name type="common">Issler's clubmoss</name>
    <name type="synonym">Lycopodium complanatum</name>
    <dbReference type="NCBI Taxonomy" id="34168"/>
    <lineage>
        <taxon>Eukaryota</taxon>
        <taxon>Viridiplantae</taxon>
        <taxon>Streptophyta</taxon>
        <taxon>Embryophyta</taxon>
        <taxon>Tracheophyta</taxon>
        <taxon>Lycopodiopsida</taxon>
        <taxon>Lycopodiales</taxon>
        <taxon>Lycopodiaceae</taxon>
        <taxon>Lycopodioideae</taxon>
        <taxon>Diphasiastrum</taxon>
    </lineage>
</organism>
<protein>
    <submittedName>
        <fullName evidence="1">Uncharacterized protein</fullName>
    </submittedName>
</protein>
<keyword evidence="2" id="KW-1185">Reference proteome</keyword>
<name>A0ACC2A7K4_DIPCM</name>
<proteinExistence type="predicted"/>
<reference evidence="2" key="1">
    <citation type="journal article" date="2024" name="Proc. Natl. Acad. Sci. U.S.A.">
        <title>Extraordinary preservation of gene collinearity over three hundred million years revealed in homosporous lycophytes.</title>
        <authorList>
            <person name="Li C."/>
            <person name="Wickell D."/>
            <person name="Kuo L.Y."/>
            <person name="Chen X."/>
            <person name="Nie B."/>
            <person name="Liao X."/>
            <person name="Peng D."/>
            <person name="Ji J."/>
            <person name="Jenkins J."/>
            <person name="Williams M."/>
            <person name="Shu S."/>
            <person name="Plott C."/>
            <person name="Barry K."/>
            <person name="Rajasekar S."/>
            <person name="Grimwood J."/>
            <person name="Han X."/>
            <person name="Sun S."/>
            <person name="Hou Z."/>
            <person name="He W."/>
            <person name="Dai G."/>
            <person name="Sun C."/>
            <person name="Schmutz J."/>
            <person name="Leebens-Mack J.H."/>
            <person name="Li F.W."/>
            <person name="Wang L."/>
        </authorList>
    </citation>
    <scope>NUCLEOTIDE SEQUENCE [LARGE SCALE GENOMIC DNA]</scope>
    <source>
        <strain evidence="2">cv. PW_Plant_1</strain>
    </source>
</reference>
<accession>A0ACC2A7K4</accession>
<evidence type="ECO:0000313" key="1">
    <source>
        <dbReference type="EMBL" id="KAJ7513533.1"/>
    </source>
</evidence>
<comment type="caution">
    <text evidence="1">The sequence shown here is derived from an EMBL/GenBank/DDBJ whole genome shotgun (WGS) entry which is preliminary data.</text>
</comment>
<sequence>MERKCELCPARAALYCAADEAYVCWECDSNVHGANFLVARHYRSVLCRSCSSPTLWRASGARFHPTTCLCPPCQSGNLASGGSDKSSNENQTDSAAAPSAVSEIQNVGGWDTAAAKGPESRITVCSSSCQAKEKVATSSRCTKSNKIVKSSFNVRCSSESRPPSPVSVISSGRALAKKRRTLVLEEASIESSSDSDSEEFSSIIDSRDTEDPSQIDDSASTLMEPYFFSTFSRRRRSLIRLQNRTPDQDRRALNHQLTILDLRQLCNNSGARIETIFWDWHDNLNLRSPATVALAMRLVRRFCCAIKVSDIDRLDSRFFLAGCFWIAIKFHNPQGAEPRSWLYEQCTGIPLRVLLAAEARIYHLLNWRIDQESCTDGMPRWAMNDA</sequence>
<evidence type="ECO:0000313" key="2">
    <source>
        <dbReference type="Proteomes" id="UP001162992"/>
    </source>
</evidence>
<dbReference type="EMBL" id="CM055114">
    <property type="protein sequence ID" value="KAJ7513533.1"/>
    <property type="molecule type" value="Genomic_DNA"/>
</dbReference>